<dbReference type="GO" id="GO:0005886">
    <property type="term" value="C:plasma membrane"/>
    <property type="evidence" value="ECO:0007669"/>
    <property type="project" value="UniProtKB-SubCell"/>
</dbReference>
<evidence type="ECO:0000256" key="7">
    <source>
        <dbReference type="SAM" id="Phobius"/>
    </source>
</evidence>
<evidence type="ECO:0000256" key="6">
    <source>
        <dbReference type="ARBA" id="ARBA00023136"/>
    </source>
</evidence>
<reference evidence="9 10" key="1">
    <citation type="submission" date="2015-08" db="EMBL/GenBank/DDBJ databases">
        <title>Draft Genome Sequence of Bacillus vietnamensis UCD-SED5.</title>
        <authorList>
            <person name="Lee R.D."/>
            <person name="Jospin G."/>
            <person name="Lang J.M."/>
            <person name="Coil D.A."/>
            <person name="Eisen J.A."/>
        </authorList>
    </citation>
    <scope>NUCLEOTIDE SEQUENCE [LARGE SCALE GENOMIC DNA]</scope>
    <source>
        <strain evidence="9 10">UCD-SED5</strain>
    </source>
</reference>
<dbReference type="PANTHER" id="PTHR30465:SF44">
    <property type="entry name" value="ABC-TYPE DIPEPTIDE_OLIGOPEPTIDE TRANSPORT SYSTEM, PERMEASE COMPONENT"/>
    <property type="match status" value="1"/>
</dbReference>
<dbReference type="Pfam" id="PF00528">
    <property type="entry name" value="BPD_transp_1"/>
    <property type="match status" value="1"/>
</dbReference>
<keyword evidence="3" id="KW-1003">Cell membrane</keyword>
<comment type="caution">
    <text evidence="9">The sequence shown here is derived from an EMBL/GenBank/DDBJ whole genome shotgun (WGS) entry which is preliminary data.</text>
</comment>
<dbReference type="InterPro" id="IPR000515">
    <property type="entry name" value="MetI-like"/>
</dbReference>
<feature type="transmembrane region" description="Helical" evidence="7">
    <location>
        <begin position="254"/>
        <end position="271"/>
    </location>
</feature>
<evidence type="ECO:0000313" key="10">
    <source>
        <dbReference type="Proteomes" id="UP000050398"/>
    </source>
</evidence>
<dbReference type="EMBL" id="LIXZ01000004">
    <property type="protein sequence ID" value="KPL60244.1"/>
    <property type="molecule type" value="Genomic_DNA"/>
</dbReference>
<feature type="transmembrane region" description="Helical" evidence="7">
    <location>
        <begin position="158"/>
        <end position="181"/>
    </location>
</feature>
<evidence type="ECO:0000256" key="5">
    <source>
        <dbReference type="ARBA" id="ARBA00022989"/>
    </source>
</evidence>
<keyword evidence="2" id="KW-0813">Transport</keyword>
<name>A0A0P6WRM7_9BACI</name>
<dbReference type="RefSeq" id="WP_060671659.1">
    <property type="nucleotide sequence ID" value="NZ_LIXZ01000004.1"/>
</dbReference>
<protein>
    <recommendedName>
        <fullName evidence="8">ABC transmembrane type-1 domain-containing protein</fullName>
    </recommendedName>
</protein>
<feature type="domain" description="ABC transmembrane type-1" evidence="8">
    <location>
        <begin position="99"/>
        <end position="282"/>
    </location>
</feature>
<proteinExistence type="predicted"/>
<keyword evidence="4 7" id="KW-0812">Transmembrane</keyword>
<feature type="transmembrane region" description="Helical" evidence="7">
    <location>
        <begin position="7"/>
        <end position="28"/>
    </location>
</feature>
<feature type="transmembrane region" description="Helical" evidence="7">
    <location>
        <begin position="223"/>
        <end position="248"/>
    </location>
</feature>
<dbReference type="PATRIC" id="fig|218284.4.peg.2761"/>
<feature type="transmembrane region" description="Helical" evidence="7">
    <location>
        <begin position="82"/>
        <end position="104"/>
    </location>
</feature>
<keyword evidence="5 7" id="KW-1133">Transmembrane helix</keyword>
<sequence length="288" mass="32455">MKQIKQTGLEAVLIIIGIILVSATSGLFKTQALSLVTYGQELMAVCRELVEPHHLVYTNPVSHIERPLFPIILKAFMSSARIFFLALGLALTCSVLLMILYFSVGKRIQRGVEAVSFYLASLPDIFVIGSLQILVIWFFKQTGILVVDIASLGENQVILFPAVTLSILPTFFFLGSMVSFLKEEEGLPYVELAKGKGLGRFRIMFIHMMRNVLVSLTYHGKQIIWMMLSNLLILEYLFNVFGVTSFLFSYNTPAIFAITSIMLFVPLYLLLKFMQFVISKKIGREMSL</sequence>
<evidence type="ECO:0000256" key="3">
    <source>
        <dbReference type="ARBA" id="ARBA00022475"/>
    </source>
</evidence>
<dbReference type="GO" id="GO:0055085">
    <property type="term" value="P:transmembrane transport"/>
    <property type="evidence" value="ECO:0007669"/>
    <property type="project" value="InterPro"/>
</dbReference>
<keyword evidence="6 7" id="KW-0472">Membrane</keyword>
<organism evidence="9 10">
    <name type="scientific">Rossellomorea vietnamensis</name>
    <dbReference type="NCBI Taxonomy" id="218284"/>
    <lineage>
        <taxon>Bacteria</taxon>
        <taxon>Bacillati</taxon>
        <taxon>Bacillota</taxon>
        <taxon>Bacilli</taxon>
        <taxon>Bacillales</taxon>
        <taxon>Bacillaceae</taxon>
        <taxon>Rossellomorea</taxon>
    </lineage>
</organism>
<accession>A0A0P6WRM7</accession>
<feature type="transmembrane region" description="Helical" evidence="7">
    <location>
        <begin position="116"/>
        <end position="138"/>
    </location>
</feature>
<dbReference type="AlphaFoldDB" id="A0A0P6WRM7"/>
<gene>
    <name evidence="9" type="ORF">AM506_06365</name>
</gene>
<evidence type="ECO:0000259" key="8">
    <source>
        <dbReference type="Pfam" id="PF00528"/>
    </source>
</evidence>
<evidence type="ECO:0000256" key="1">
    <source>
        <dbReference type="ARBA" id="ARBA00004651"/>
    </source>
</evidence>
<evidence type="ECO:0000313" key="9">
    <source>
        <dbReference type="EMBL" id="KPL60244.1"/>
    </source>
</evidence>
<dbReference type="eggNOG" id="COG0601">
    <property type="taxonomic scope" value="Bacteria"/>
</dbReference>
<evidence type="ECO:0000256" key="4">
    <source>
        <dbReference type="ARBA" id="ARBA00022692"/>
    </source>
</evidence>
<dbReference type="OrthoDB" id="2958608at2"/>
<dbReference type="PANTHER" id="PTHR30465">
    <property type="entry name" value="INNER MEMBRANE ABC TRANSPORTER"/>
    <property type="match status" value="1"/>
</dbReference>
<dbReference type="Proteomes" id="UP000050398">
    <property type="component" value="Unassembled WGS sequence"/>
</dbReference>
<evidence type="ECO:0000256" key="2">
    <source>
        <dbReference type="ARBA" id="ARBA00022448"/>
    </source>
</evidence>
<comment type="subcellular location">
    <subcellularLocation>
        <location evidence="1">Cell membrane</location>
        <topology evidence="1">Multi-pass membrane protein</topology>
    </subcellularLocation>
</comment>